<reference evidence="2 3" key="1">
    <citation type="journal article" date="2014" name="Int. J. Syst. Evol. Microbiol.">
        <title>Complete genome sequence of Corynebacterium casei LMG S-19264T (=DSM 44701T), isolated from a smear-ripened cheese.</title>
        <authorList>
            <consortium name="US DOE Joint Genome Institute (JGI-PGF)"/>
            <person name="Walter F."/>
            <person name="Albersmeier A."/>
            <person name="Kalinowski J."/>
            <person name="Ruckert C."/>
        </authorList>
    </citation>
    <scope>NUCLEOTIDE SEQUENCE [LARGE SCALE GENOMIC DNA]</scope>
    <source>
        <strain evidence="2 3">NBRC 112289</strain>
    </source>
</reference>
<dbReference type="EMBL" id="BSUL01000001">
    <property type="protein sequence ID" value="GMA29293.1"/>
    <property type="molecule type" value="Genomic_DNA"/>
</dbReference>
<feature type="transmembrane region" description="Helical" evidence="1">
    <location>
        <begin position="215"/>
        <end position="235"/>
    </location>
</feature>
<evidence type="ECO:0000256" key="1">
    <source>
        <dbReference type="SAM" id="Phobius"/>
    </source>
</evidence>
<comment type="caution">
    <text evidence="2">The sequence shown here is derived from an EMBL/GenBank/DDBJ whole genome shotgun (WGS) entry which is preliminary data.</text>
</comment>
<name>A0AA37XBX6_9MICO</name>
<keyword evidence="1" id="KW-0472">Membrane</keyword>
<evidence type="ECO:0000313" key="2">
    <source>
        <dbReference type="EMBL" id="GMA29293.1"/>
    </source>
</evidence>
<dbReference type="RefSeq" id="WP_284233248.1">
    <property type="nucleotide sequence ID" value="NZ_BSUL01000001.1"/>
</dbReference>
<feature type="transmembrane region" description="Helical" evidence="1">
    <location>
        <begin position="417"/>
        <end position="436"/>
    </location>
</feature>
<feature type="transmembrane region" description="Helical" evidence="1">
    <location>
        <begin position="376"/>
        <end position="396"/>
    </location>
</feature>
<dbReference type="Pfam" id="PF03929">
    <property type="entry name" value="PepSY_TM"/>
    <property type="match status" value="1"/>
</dbReference>
<sequence>MTATLERPVVRRQRWLAPLLLRLHFLAGLLVGPFILVAALSGAAYAITPSLEPIVYADELKAPVTTATVPLAEQIEAAEEVVGDDGELVAVRPAPEPGDTTRVMFTGEGLGESVTRAIFVDPGTAEVRGDLPVYGTSGAMPIRHAVSDFHRSLGLGDVGRFYSELAASWLGVVALAGLALWVIRFRTARRRKELLRPEPGTTGYRRTFSWHASTGVWLLLGALFLSATGITWSQFAGENVTGLRAALSWQTPSVSTALGAADAGAADPHAGHHGAAQAAAGVDDLGTFDDVLAVAQTVNVNSGLVEIKPPADAASAWTVTEIQRSFPTEVDAVAVDGATLEVVDRVDFADYPFMAKLARWGIDTHQGSMWGLPNQILLVVTALGVVAMVVFGYVMWWQRRPASGGRMRMGRPAPAGALAQTPWWGLAAVVAVGAAVGLFLPLLGWTLVAFVVIDALLTTARRPVP</sequence>
<dbReference type="Proteomes" id="UP001157160">
    <property type="component" value="Unassembled WGS sequence"/>
</dbReference>
<proteinExistence type="predicted"/>
<organism evidence="2 3">
    <name type="scientific">Arenivirga flava</name>
    <dbReference type="NCBI Taxonomy" id="1930060"/>
    <lineage>
        <taxon>Bacteria</taxon>
        <taxon>Bacillati</taxon>
        <taxon>Actinomycetota</taxon>
        <taxon>Actinomycetes</taxon>
        <taxon>Micrococcales</taxon>
        <taxon>Microbacteriaceae</taxon>
        <taxon>Arenivirga</taxon>
    </lineage>
</organism>
<keyword evidence="1" id="KW-0812">Transmembrane</keyword>
<dbReference type="InterPro" id="IPR005625">
    <property type="entry name" value="PepSY-ass_TM"/>
</dbReference>
<feature type="transmembrane region" description="Helical" evidence="1">
    <location>
        <begin position="21"/>
        <end position="47"/>
    </location>
</feature>
<keyword evidence="3" id="KW-1185">Reference proteome</keyword>
<dbReference type="AlphaFoldDB" id="A0AA37XBX6"/>
<feature type="transmembrane region" description="Helical" evidence="1">
    <location>
        <begin position="165"/>
        <end position="183"/>
    </location>
</feature>
<dbReference type="PANTHER" id="PTHR34219:SF1">
    <property type="entry name" value="PEPSY DOMAIN-CONTAINING PROTEIN"/>
    <property type="match status" value="1"/>
</dbReference>
<dbReference type="PANTHER" id="PTHR34219">
    <property type="entry name" value="IRON-REGULATED INNER MEMBRANE PROTEIN-RELATED"/>
    <property type="match status" value="1"/>
</dbReference>
<keyword evidence="1" id="KW-1133">Transmembrane helix</keyword>
<accession>A0AA37XBX6</accession>
<evidence type="ECO:0000313" key="3">
    <source>
        <dbReference type="Proteomes" id="UP001157160"/>
    </source>
</evidence>
<gene>
    <name evidence="2" type="ORF">GCM10025874_25460</name>
</gene>
<protein>
    <submittedName>
        <fullName evidence="2">Membrane protein</fullName>
    </submittedName>
</protein>